<dbReference type="InterPro" id="IPR055411">
    <property type="entry name" value="LRR_FXL15/At3g58940/PEG3-like"/>
</dbReference>
<reference evidence="2 3" key="1">
    <citation type="journal article" date="2018" name="Nat. Genet.">
        <title>The Rosa genome provides new insights in the design of modern roses.</title>
        <authorList>
            <person name="Bendahmane M."/>
        </authorList>
    </citation>
    <scope>NUCLEOTIDE SEQUENCE [LARGE SCALE GENOMIC DNA]</scope>
    <source>
        <strain evidence="3">cv. Old Blush</strain>
    </source>
</reference>
<dbReference type="InterPro" id="IPR036047">
    <property type="entry name" value="F-box-like_dom_sf"/>
</dbReference>
<dbReference type="Pfam" id="PF00646">
    <property type="entry name" value="F-box"/>
    <property type="match status" value="1"/>
</dbReference>
<dbReference type="InterPro" id="IPR001810">
    <property type="entry name" value="F-box_dom"/>
</dbReference>
<dbReference type="InterPro" id="IPR050232">
    <property type="entry name" value="FBL13/AtMIF1-like"/>
</dbReference>
<dbReference type="InterPro" id="IPR053781">
    <property type="entry name" value="F-box_AtFBL13-like"/>
</dbReference>
<dbReference type="Gene3D" id="3.80.10.10">
    <property type="entry name" value="Ribonuclease Inhibitor"/>
    <property type="match status" value="1"/>
</dbReference>
<dbReference type="InterPro" id="IPR006566">
    <property type="entry name" value="FBD"/>
</dbReference>
<name>A0A2P6Q9B6_ROSCH</name>
<dbReference type="Pfam" id="PF08387">
    <property type="entry name" value="FBD"/>
    <property type="match status" value="1"/>
</dbReference>
<dbReference type="Proteomes" id="UP000238479">
    <property type="component" value="Chromosome 5"/>
</dbReference>
<evidence type="ECO:0000259" key="1">
    <source>
        <dbReference type="PROSITE" id="PS50181"/>
    </source>
</evidence>
<proteinExistence type="predicted"/>
<dbReference type="Pfam" id="PF24758">
    <property type="entry name" value="LRR_At5g56370"/>
    <property type="match status" value="1"/>
</dbReference>
<organism evidence="2 3">
    <name type="scientific">Rosa chinensis</name>
    <name type="common">China rose</name>
    <dbReference type="NCBI Taxonomy" id="74649"/>
    <lineage>
        <taxon>Eukaryota</taxon>
        <taxon>Viridiplantae</taxon>
        <taxon>Streptophyta</taxon>
        <taxon>Embryophyta</taxon>
        <taxon>Tracheophyta</taxon>
        <taxon>Spermatophyta</taxon>
        <taxon>Magnoliopsida</taxon>
        <taxon>eudicotyledons</taxon>
        <taxon>Gunneridae</taxon>
        <taxon>Pentapetalae</taxon>
        <taxon>rosids</taxon>
        <taxon>fabids</taxon>
        <taxon>Rosales</taxon>
        <taxon>Rosaceae</taxon>
        <taxon>Rosoideae</taxon>
        <taxon>Rosoideae incertae sedis</taxon>
        <taxon>Rosa</taxon>
    </lineage>
</organism>
<evidence type="ECO:0000313" key="3">
    <source>
        <dbReference type="Proteomes" id="UP000238479"/>
    </source>
</evidence>
<dbReference type="SMART" id="SM00579">
    <property type="entry name" value="FBD"/>
    <property type="match status" value="1"/>
</dbReference>
<dbReference type="PANTHER" id="PTHR31900:SF34">
    <property type="entry name" value="EMB|CAB62440.1-RELATED"/>
    <property type="match status" value="1"/>
</dbReference>
<comment type="caution">
    <text evidence="2">The sequence shown here is derived from an EMBL/GenBank/DDBJ whole genome shotgun (WGS) entry which is preliminary data.</text>
</comment>
<dbReference type="AlphaFoldDB" id="A0A2P6Q9B6"/>
<sequence>MGSVSKHQAIVKDRISALPDAVLGHILSFLRTKYAVRTTILSKRWNKLWTYVPSLDFKDEQDFRTFRTDGYGSELFTNFVDRVLLFRQSSDIRKLRLSLRHCDAFSRIDGWICTAIRRNVVELDFFLCVDDDITFELPQCVFMCKTLEVLKLASNCLTCAPPPSGCFSSLKFLRVSVYYPVSDWVANIFSHCPLLEGLIIDGNVGLERVLNFNISARNLKTLKIDLYIDGNPGDPAYNLFIDAPKLENLDVKLDKLSNYYIKDAKSLIKADIDLEACGAEQQPAFANRVTALLPLISSVKYLSLSAHCMEYFMKKEGDFDMNQLALHECYCWEWLPVFLEALHNLEALALQDLRCTCAEVGLPKKESPDMENGVSEDKNEWNEKYSQHQWNPPEFVPVCLSLHLKSVSIRGFKGRPVEIEVAKYLLKNGKVLNKLAIHTCSHTKPEELHQEFVTFQRGSATCQVELL</sequence>
<dbReference type="InterPro" id="IPR032675">
    <property type="entry name" value="LRR_dom_sf"/>
</dbReference>
<dbReference type="Gramene" id="PRQ30771">
    <property type="protein sequence ID" value="PRQ30771"/>
    <property type="gene ID" value="RchiOBHm_Chr5g0028261"/>
</dbReference>
<feature type="domain" description="F-box" evidence="1">
    <location>
        <begin position="12"/>
        <end position="60"/>
    </location>
</feature>
<dbReference type="OrthoDB" id="612216at2759"/>
<dbReference type="STRING" id="74649.A0A2P6Q9B6"/>
<dbReference type="PROSITE" id="PS50181">
    <property type="entry name" value="FBOX"/>
    <property type="match status" value="1"/>
</dbReference>
<gene>
    <name evidence="2" type="ORF">RchiOBHm_Chr5g0028261</name>
</gene>
<dbReference type="SUPFAM" id="SSF81383">
    <property type="entry name" value="F-box domain"/>
    <property type="match status" value="1"/>
</dbReference>
<dbReference type="CDD" id="cd22160">
    <property type="entry name" value="F-box_AtFBL13-like"/>
    <property type="match status" value="1"/>
</dbReference>
<evidence type="ECO:0000313" key="2">
    <source>
        <dbReference type="EMBL" id="PRQ30771.1"/>
    </source>
</evidence>
<dbReference type="OMA" id="RIDGWIC"/>
<accession>A0A2P6Q9B6</accession>
<dbReference type="SUPFAM" id="SSF52058">
    <property type="entry name" value="L domain-like"/>
    <property type="match status" value="1"/>
</dbReference>
<protein>
    <submittedName>
        <fullName evidence="2">Putative F-box domain, FBD domain, leucine-rich repeat domain, L domain-containing protein</fullName>
    </submittedName>
</protein>
<dbReference type="EMBL" id="PDCK01000043">
    <property type="protein sequence ID" value="PRQ30771.1"/>
    <property type="molecule type" value="Genomic_DNA"/>
</dbReference>
<keyword evidence="3" id="KW-1185">Reference proteome</keyword>
<dbReference type="Gene3D" id="1.20.1280.50">
    <property type="match status" value="1"/>
</dbReference>
<dbReference type="PANTHER" id="PTHR31900">
    <property type="entry name" value="F-BOX/RNI SUPERFAMILY PROTEIN-RELATED"/>
    <property type="match status" value="1"/>
</dbReference>